<dbReference type="Gene3D" id="2.20.110.10">
    <property type="entry name" value="Histone H3 K4-specific methyltransferase SET7/9 N-terminal domain"/>
    <property type="match status" value="2"/>
</dbReference>
<reference evidence="2" key="1">
    <citation type="submission" date="2023-06" db="EMBL/GenBank/DDBJ databases">
        <title>Cytophagales bacterium Strain LB-30, isolated from soil.</title>
        <authorList>
            <person name="Liu B."/>
        </authorList>
    </citation>
    <scope>NUCLEOTIDE SEQUENCE</scope>
    <source>
        <strain evidence="2">LB-30</strain>
    </source>
</reference>
<accession>A0ABT8F4B5</accession>
<comment type="caution">
    <text evidence="2">The sequence shown here is derived from an EMBL/GenBank/DDBJ whole genome shotgun (WGS) entry which is preliminary data.</text>
</comment>
<keyword evidence="1" id="KW-0732">Signal</keyword>
<keyword evidence="3" id="KW-1185">Reference proteome</keyword>
<dbReference type="InterPro" id="IPR011652">
    <property type="entry name" value="MORN_2"/>
</dbReference>
<evidence type="ECO:0000256" key="1">
    <source>
        <dbReference type="SAM" id="SignalP"/>
    </source>
</evidence>
<dbReference type="PROSITE" id="PS51257">
    <property type="entry name" value="PROKAR_LIPOPROTEIN"/>
    <property type="match status" value="1"/>
</dbReference>
<dbReference type="Pfam" id="PF07661">
    <property type="entry name" value="MORN_2"/>
    <property type="match status" value="3"/>
</dbReference>
<proteinExistence type="predicted"/>
<organism evidence="2 3">
    <name type="scientific">Shiella aurantiaca</name>
    <dbReference type="NCBI Taxonomy" id="3058365"/>
    <lineage>
        <taxon>Bacteria</taxon>
        <taxon>Pseudomonadati</taxon>
        <taxon>Bacteroidota</taxon>
        <taxon>Cytophagia</taxon>
        <taxon>Cytophagales</taxon>
        <taxon>Shiellaceae</taxon>
        <taxon>Shiella</taxon>
    </lineage>
</organism>
<protein>
    <submittedName>
        <fullName evidence="2">Toxin-antitoxin system YwqK family antitoxin</fullName>
    </submittedName>
</protein>
<sequence length="192" mass="21545">MKHTFLLLTTLFAFACSSSTEPETGLSSSGEGIPAGAYQEVFEDTPGLVRVTVKAGQIETGMGDYLNNKKHGTWTDYYPSGAIRSLSTYINGQLEGQMLTLTDRGELETVYTFHHNLMHGPARVYKRGQVVEDKTYVNGLLEGTLRKYYDNGTMMEESPYKNGKIHGISRWYDQEGNVTIEYEYDNGTLIKK</sequence>
<name>A0ABT8F4B5_9BACT</name>
<gene>
    <name evidence="2" type="ORF">QWY31_06195</name>
</gene>
<feature type="chain" id="PRO_5046194349" evidence="1">
    <location>
        <begin position="16"/>
        <end position="192"/>
    </location>
</feature>
<evidence type="ECO:0000313" key="3">
    <source>
        <dbReference type="Proteomes" id="UP001168552"/>
    </source>
</evidence>
<dbReference type="SUPFAM" id="SSF82185">
    <property type="entry name" value="Histone H3 K4-specific methyltransferase SET7/9 N-terminal domain"/>
    <property type="match status" value="1"/>
</dbReference>
<dbReference type="RefSeq" id="WP_320003614.1">
    <property type="nucleotide sequence ID" value="NZ_JAUHJS010000003.1"/>
</dbReference>
<dbReference type="Proteomes" id="UP001168552">
    <property type="component" value="Unassembled WGS sequence"/>
</dbReference>
<feature type="signal peptide" evidence="1">
    <location>
        <begin position="1"/>
        <end position="15"/>
    </location>
</feature>
<evidence type="ECO:0000313" key="2">
    <source>
        <dbReference type="EMBL" id="MDN4165084.1"/>
    </source>
</evidence>
<dbReference type="EMBL" id="JAUHJS010000003">
    <property type="protein sequence ID" value="MDN4165084.1"/>
    <property type="molecule type" value="Genomic_DNA"/>
</dbReference>